<sequence length="262" mass="29469">MSLELLLNELGPDLLMTLAINLGLLILLLWFVILWLMLREFRQALGSSAKGGALSQSAQALCEESVNHALNYSNENRETLNALVQIQQALEQQVAEIRAASSGHSREEQASIELLNQKLSKSHQLIRKLKGDLDKSTRGLRKAKNILLEQNDTVAGLRQQKEAIEKQFEQLEREYIMISESGGFQDIEQNFAKEKEQLLATIENYKRQLASQTASAPQASELNELRQQLAASQKQLLHLGREKAFIEKKYLELSASQSSEAN</sequence>
<dbReference type="RefSeq" id="WP_039422530.1">
    <property type="nucleotide sequence ID" value="NZ_CP061845.1"/>
</dbReference>
<dbReference type="AlphaFoldDB" id="A0A099LRT7"/>
<evidence type="ECO:0000256" key="1">
    <source>
        <dbReference type="SAM" id="Coils"/>
    </source>
</evidence>
<evidence type="ECO:0000313" key="3">
    <source>
        <dbReference type="EMBL" id="KGK09982.1"/>
    </source>
</evidence>
<keyword evidence="4" id="KW-1185">Reference proteome</keyword>
<feature type="coiled-coil region" evidence="1">
    <location>
        <begin position="140"/>
        <end position="242"/>
    </location>
</feature>
<keyword evidence="2" id="KW-0472">Membrane</keyword>
<keyword evidence="2" id="KW-0812">Transmembrane</keyword>
<reference evidence="3 4" key="1">
    <citation type="submission" date="2014-04" db="EMBL/GenBank/DDBJ databases">
        <title>Genome sequencing of Vibrio navarrensis strains.</title>
        <authorList>
            <person name="Gladney L.M."/>
            <person name="Katz L.S."/>
            <person name="Marino-Ramirez L."/>
            <person name="Jordan I.K."/>
        </authorList>
    </citation>
    <scope>NUCLEOTIDE SEQUENCE [LARGE SCALE GENOMIC DNA]</scope>
    <source>
        <strain evidence="3 4">ATCC 51183</strain>
    </source>
</reference>
<dbReference type="EMBL" id="JMCG01000001">
    <property type="protein sequence ID" value="KGK09982.1"/>
    <property type="molecule type" value="Genomic_DNA"/>
</dbReference>
<dbReference type="eggNOG" id="ENOG5030VJ5">
    <property type="taxonomic scope" value="Bacteria"/>
</dbReference>
<protein>
    <submittedName>
        <fullName evidence="3">Chromosome partitioning protein ParA</fullName>
    </submittedName>
</protein>
<keyword evidence="1" id="KW-0175">Coiled coil</keyword>
<comment type="caution">
    <text evidence="3">The sequence shown here is derived from an EMBL/GenBank/DDBJ whole genome shotgun (WGS) entry which is preliminary data.</text>
</comment>
<gene>
    <name evidence="3" type="ORF">EA26_01115</name>
</gene>
<name>A0A099LRT7_9VIBR</name>
<evidence type="ECO:0000256" key="2">
    <source>
        <dbReference type="SAM" id="Phobius"/>
    </source>
</evidence>
<evidence type="ECO:0000313" key="4">
    <source>
        <dbReference type="Proteomes" id="UP000029994"/>
    </source>
</evidence>
<feature type="transmembrane region" description="Helical" evidence="2">
    <location>
        <begin position="14"/>
        <end position="38"/>
    </location>
</feature>
<keyword evidence="2" id="KW-1133">Transmembrane helix</keyword>
<accession>A0A099LRT7</accession>
<dbReference type="Proteomes" id="UP000029994">
    <property type="component" value="Unassembled WGS sequence"/>
</dbReference>
<dbReference type="GeneID" id="43681821"/>
<dbReference type="STRING" id="29495.EA26_01115"/>
<proteinExistence type="predicted"/>
<organism evidence="3 4">
    <name type="scientific">Vibrio navarrensis</name>
    <dbReference type="NCBI Taxonomy" id="29495"/>
    <lineage>
        <taxon>Bacteria</taxon>
        <taxon>Pseudomonadati</taxon>
        <taxon>Pseudomonadota</taxon>
        <taxon>Gammaproteobacteria</taxon>
        <taxon>Vibrionales</taxon>
        <taxon>Vibrionaceae</taxon>
        <taxon>Vibrio</taxon>
    </lineage>
</organism>